<dbReference type="Pfam" id="PF01695">
    <property type="entry name" value="IstB_IS21"/>
    <property type="match status" value="1"/>
</dbReference>
<dbReference type="InterPro" id="IPR002611">
    <property type="entry name" value="IstB_ATP-bd"/>
</dbReference>
<evidence type="ECO:0000259" key="1">
    <source>
        <dbReference type="Pfam" id="PF01695"/>
    </source>
</evidence>
<gene>
    <name evidence="2" type="ORF">S01H1_74829</name>
</gene>
<proteinExistence type="predicted"/>
<dbReference type="EMBL" id="BARS01050082">
    <property type="protein sequence ID" value="GAG45044.1"/>
    <property type="molecule type" value="Genomic_DNA"/>
</dbReference>
<name>X0XPF6_9ZZZZ</name>
<dbReference type="InterPro" id="IPR027417">
    <property type="entry name" value="P-loop_NTPase"/>
</dbReference>
<protein>
    <recommendedName>
        <fullName evidence="1">IstB-like ATP-binding domain-containing protein</fullName>
    </recommendedName>
</protein>
<sequence length="50" mass="5597">MASRLPVKDWRGYIGEPSIADAVLDRVVHNAYKLSLKGASRRKEKAKTVD</sequence>
<accession>X0XPF6</accession>
<reference evidence="2" key="1">
    <citation type="journal article" date="2014" name="Front. Microbiol.">
        <title>High frequency of phylogenetically diverse reductive dehalogenase-homologous genes in deep subseafloor sedimentary metagenomes.</title>
        <authorList>
            <person name="Kawai M."/>
            <person name="Futagami T."/>
            <person name="Toyoda A."/>
            <person name="Takaki Y."/>
            <person name="Nishi S."/>
            <person name="Hori S."/>
            <person name="Arai W."/>
            <person name="Tsubouchi T."/>
            <person name="Morono Y."/>
            <person name="Uchiyama I."/>
            <person name="Ito T."/>
            <person name="Fujiyama A."/>
            <person name="Inagaki F."/>
            <person name="Takami H."/>
        </authorList>
    </citation>
    <scope>NUCLEOTIDE SEQUENCE</scope>
    <source>
        <strain evidence="2">Expedition CK06-06</strain>
    </source>
</reference>
<dbReference type="Gene3D" id="3.40.50.300">
    <property type="entry name" value="P-loop containing nucleotide triphosphate hydrolases"/>
    <property type="match status" value="1"/>
</dbReference>
<dbReference type="AlphaFoldDB" id="X0XPF6"/>
<organism evidence="2">
    <name type="scientific">marine sediment metagenome</name>
    <dbReference type="NCBI Taxonomy" id="412755"/>
    <lineage>
        <taxon>unclassified sequences</taxon>
        <taxon>metagenomes</taxon>
        <taxon>ecological metagenomes</taxon>
    </lineage>
</organism>
<comment type="caution">
    <text evidence="2">The sequence shown here is derived from an EMBL/GenBank/DDBJ whole genome shotgun (WGS) entry which is preliminary data.</text>
</comment>
<feature type="domain" description="IstB-like ATP-binding" evidence="1">
    <location>
        <begin position="2"/>
        <end position="46"/>
    </location>
</feature>
<evidence type="ECO:0000313" key="2">
    <source>
        <dbReference type="EMBL" id="GAG45044.1"/>
    </source>
</evidence>
<dbReference type="GO" id="GO:0005524">
    <property type="term" value="F:ATP binding"/>
    <property type="evidence" value="ECO:0007669"/>
    <property type="project" value="InterPro"/>
</dbReference>